<reference evidence="1 2" key="1">
    <citation type="submission" date="2017-06" db="EMBL/GenBank/DDBJ databases">
        <title>A platform for efficient transgenesis in Macrostomum lignano, a flatworm model organism for stem cell research.</title>
        <authorList>
            <person name="Berezikov E."/>
        </authorList>
    </citation>
    <scope>NUCLEOTIDE SEQUENCE [LARGE SCALE GENOMIC DNA]</scope>
    <source>
        <strain evidence="1">DV1</strain>
        <tissue evidence="1">Whole organism</tissue>
    </source>
</reference>
<evidence type="ECO:0000313" key="1">
    <source>
        <dbReference type="EMBL" id="PAA84811.1"/>
    </source>
</evidence>
<protein>
    <submittedName>
        <fullName evidence="1">Uncharacterized protein</fullName>
    </submittedName>
</protein>
<comment type="caution">
    <text evidence="1">The sequence shown here is derived from an EMBL/GenBank/DDBJ whole genome shotgun (WGS) entry which is preliminary data.</text>
</comment>
<organism evidence="1 2">
    <name type="scientific">Macrostomum lignano</name>
    <dbReference type="NCBI Taxonomy" id="282301"/>
    <lineage>
        <taxon>Eukaryota</taxon>
        <taxon>Metazoa</taxon>
        <taxon>Spiralia</taxon>
        <taxon>Lophotrochozoa</taxon>
        <taxon>Platyhelminthes</taxon>
        <taxon>Rhabditophora</taxon>
        <taxon>Macrostomorpha</taxon>
        <taxon>Macrostomida</taxon>
        <taxon>Macrostomidae</taxon>
        <taxon>Macrostomum</taxon>
    </lineage>
</organism>
<gene>
    <name evidence="1" type="ORF">BOX15_Mlig031317g2</name>
</gene>
<sequence>EFASPDSAMQDCIAQKDLLADHLHQLCCELTDPCTSAEQRLEAALELKQLAAQPGTADCFLADLGLLDALLAAATQAVDAVANSASHLESSLFAALAGLMSSHPDLIHAFLHWTSALPGGGGPAALMAVKFASAWLLKSPGLARRCPLGSRQVLLTAALRLLRSAPSVRFAIQLLALAEAAVTAPLGGHRVAGCEAAATSAEDDDAQIDNHGFGSGGCIGDDPGADDVDDPLTGILAFLAEQLRLPRTQHCLRLRAVELASLSARRGASRRQLASGVWPVLREGLRPRRGQLDADLAELAAAGLSDCSGQLRLAGVDEVTPVLIEFVTCGGTDAASADGLASAQLVAMTTADKLLEAESPACAAVWVFNSCIQLLRWCLARRAALSRCPERLCLAISLLDRLLQLAEPPVPPTFAKDARTLLRQLDCEDNQAAAEGAAASGPSPACSLLSLTGRLRLLPLSPASERTGEAELLTSCLCRLLAWAPGHCQGRRLLPRLRLALSGFVDAAADAAEAVSSATNPADVAEFTGGHLARVWLAYAECRRRAACLGWLEELASGQVDEDSLVANCWKLMELQLPVRTEFDFRLQPFAALAEALDRSDVRLAKAALSHAARAGALDVFFGCESRLRELTAEPQRLLLSAGLLLESVCARHPDRRRPLRCLDLLLEDVQLRQRLCAHSADAYEGVIEVVSGGVGLGAEDRDEFHFEDVEFENWDNFGSSPTVLGGVGRPAPDSKLAEFGLFAALTGLGYWLCLADRLRRDPADLLEASPGLSLSRLHSAANQLAATVGQVAEADRRFVAACAAQPESALFAARGLCRLRRSAFADAVLRRLAGDSGADRLLDDVLDCELASPLRGRRLPAGLSRAAWLAFLARPECPVAAGRLARLLADPAGPGPDRRLFGRLADLLRLRPAALAAIGRLLCDLLDNLAPVSTGGPLPSTAVGSVSDLAFLCTACLPAEPFPALLNRCLAWLKCSLPSRRFDCLRLGLLLEPRVAGLLRRCGRRPYVGEDDSDELRRLLAELLQVSVATWKAAELREPAALQRLETAVLMCASAGLLPQTEA</sequence>
<accession>A0A267GFK0</accession>
<name>A0A267GFK0_9PLAT</name>
<dbReference type="EMBL" id="NIVC01000361">
    <property type="protein sequence ID" value="PAA84811.1"/>
    <property type="molecule type" value="Genomic_DNA"/>
</dbReference>
<proteinExistence type="predicted"/>
<feature type="non-terminal residue" evidence="1">
    <location>
        <position position="1"/>
    </location>
</feature>
<dbReference type="Proteomes" id="UP000215902">
    <property type="component" value="Unassembled WGS sequence"/>
</dbReference>
<dbReference type="AlphaFoldDB" id="A0A267GFK0"/>
<evidence type="ECO:0000313" key="2">
    <source>
        <dbReference type="Proteomes" id="UP000215902"/>
    </source>
</evidence>
<keyword evidence="2" id="KW-1185">Reference proteome</keyword>